<dbReference type="Proteomes" id="UP000007819">
    <property type="component" value="Chromosome A3"/>
</dbReference>
<evidence type="ECO:0000313" key="16">
    <source>
        <dbReference type="EnsemblMetazoa" id="XP_016662981.1"/>
    </source>
</evidence>
<dbReference type="FunFam" id="3.30.160.60:FF:000624">
    <property type="entry name" value="zinc finger protein 697"/>
    <property type="match status" value="1"/>
</dbReference>
<reference evidence="17" key="1">
    <citation type="submission" date="2010-06" db="EMBL/GenBank/DDBJ databases">
        <authorList>
            <person name="Jiang H."/>
            <person name="Abraham K."/>
            <person name="Ali S."/>
            <person name="Alsbrooks S.L."/>
            <person name="Anim B.N."/>
            <person name="Anosike U.S."/>
            <person name="Attaway T."/>
            <person name="Bandaranaike D.P."/>
            <person name="Battles P.K."/>
            <person name="Bell S.N."/>
            <person name="Bell A.V."/>
            <person name="Beltran B."/>
            <person name="Bickham C."/>
            <person name="Bustamante Y."/>
            <person name="Caleb T."/>
            <person name="Canada A."/>
            <person name="Cardenas V."/>
            <person name="Carter K."/>
            <person name="Chacko J."/>
            <person name="Chandrabose M.N."/>
            <person name="Chavez D."/>
            <person name="Chavez A."/>
            <person name="Chen L."/>
            <person name="Chu H.-S."/>
            <person name="Claassen K.J."/>
            <person name="Cockrell R."/>
            <person name="Collins M."/>
            <person name="Cooper J.A."/>
            <person name="Cree A."/>
            <person name="Curry S.M."/>
            <person name="Da Y."/>
            <person name="Dao M.D."/>
            <person name="Das B."/>
            <person name="Davila M.-L."/>
            <person name="Davy-Carroll L."/>
            <person name="Denson S."/>
            <person name="Dinh H."/>
            <person name="Ebong V.E."/>
            <person name="Edwards J.R."/>
            <person name="Egan A."/>
            <person name="El-Daye J."/>
            <person name="Escobedo L."/>
            <person name="Fernandez S."/>
            <person name="Fernando P.R."/>
            <person name="Flagg N."/>
            <person name="Forbes L.D."/>
            <person name="Fowler R.G."/>
            <person name="Fu Q."/>
            <person name="Gabisi R.A."/>
            <person name="Ganer J."/>
            <person name="Garbino Pronczuk A."/>
            <person name="Garcia R.M."/>
            <person name="Garner T."/>
            <person name="Garrett T.E."/>
            <person name="Gonzalez D.A."/>
            <person name="Hamid H."/>
            <person name="Hawkins E.S."/>
            <person name="Hirani K."/>
            <person name="Hogues M.E."/>
            <person name="Hollins B."/>
            <person name="Hsiao C.-H."/>
            <person name="Jabil R."/>
            <person name="James M.L."/>
            <person name="Jhangiani S.N."/>
            <person name="Johnson B."/>
            <person name="Johnson Q."/>
            <person name="Joshi V."/>
            <person name="Kalu J.B."/>
            <person name="Kam C."/>
            <person name="Kashfia A."/>
            <person name="Keebler J."/>
            <person name="Kisamo H."/>
            <person name="Kovar C.L."/>
            <person name="Lago L.A."/>
            <person name="Lai C.-Y."/>
            <person name="Laidlaw J."/>
            <person name="Lara F."/>
            <person name="Le T.-K."/>
            <person name="Lee S.L."/>
            <person name="Legall F.H."/>
            <person name="Lemon S.J."/>
            <person name="Lewis L.R."/>
            <person name="Li B."/>
            <person name="Liu Y."/>
            <person name="Liu Y.-S."/>
            <person name="Lopez J."/>
            <person name="Lozado R.J."/>
            <person name="Lu J."/>
            <person name="Madu R.C."/>
            <person name="Maheshwari M."/>
            <person name="Maheshwari R."/>
            <person name="Malloy K."/>
            <person name="Martinez E."/>
            <person name="Mathew T."/>
            <person name="Mercado I.C."/>
            <person name="Mercado C."/>
            <person name="Meyer B."/>
            <person name="Montgomery K."/>
            <person name="Morgan M.B."/>
            <person name="Munidasa M."/>
            <person name="Nazareth L.V."/>
            <person name="Nelson J."/>
            <person name="Ng B.M."/>
            <person name="Nguyen N.B."/>
            <person name="Nguyen P.Q."/>
            <person name="Nguyen T."/>
            <person name="Obregon M."/>
            <person name="Okwuonu G.O."/>
            <person name="Onwere C.G."/>
            <person name="Orozco G."/>
            <person name="Parra A."/>
            <person name="Patel S."/>
            <person name="Patil S."/>
            <person name="Perez A."/>
            <person name="Perez Y."/>
            <person name="Pham C."/>
            <person name="Primus E.L."/>
            <person name="Pu L.-L."/>
            <person name="Puazo M."/>
            <person name="Qin X."/>
            <person name="Quiroz J.B."/>
            <person name="Reese J."/>
            <person name="Richards S."/>
            <person name="Rives C.M."/>
            <person name="Robberts R."/>
            <person name="Ruiz S.J."/>
            <person name="Ruiz M.J."/>
            <person name="Santibanez J."/>
            <person name="Schneider B.W."/>
            <person name="Sisson I."/>
            <person name="Smith M."/>
            <person name="Sodergren E."/>
            <person name="Song X.-Z."/>
            <person name="Song B.B."/>
            <person name="Summersgill H."/>
            <person name="Thelus R."/>
            <person name="Thornton R.D."/>
            <person name="Trejos Z.Y."/>
            <person name="Usmani K."/>
            <person name="Vattathil S."/>
            <person name="Villasana D."/>
            <person name="Walker D.L."/>
            <person name="Wang S."/>
            <person name="Wang K."/>
            <person name="White C.S."/>
            <person name="Williams A.C."/>
            <person name="Williamson J."/>
            <person name="Wilson K."/>
            <person name="Woghiren I.O."/>
            <person name="Woodworth J.R."/>
            <person name="Worley K.C."/>
            <person name="Wright R.A."/>
            <person name="Wu W."/>
            <person name="Young L."/>
            <person name="Zhang L."/>
            <person name="Zhang J."/>
            <person name="Zhu Y."/>
            <person name="Muzny D.M."/>
            <person name="Weinstock G."/>
            <person name="Gibbs R.A."/>
        </authorList>
    </citation>
    <scope>NUCLEOTIDE SEQUENCE [LARGE SCALE GENOMIC DNA]</scope>
    <source>
        <strain evidence="17">LSR1</strain>
    </source>
</reference>
<dbReference type="FunFam" id="3.30.160.60:FF:000247">
    <property type="entry name" value="Zinc finger protein 236"/>
    <property type="match status" value="1"/>
</dbReference>
<dbReference type="InterPro" id="IPR036236">
    <property type="entry name" value="Znf_C2H2_sf"/>
</dbReference>
<dbReference type="FunFam" id="3.30.160.60:FF:000065">
    <property type="entry name" value="B-cell CLL/lymphoma 6, member B"/>
    <property type="match status" value="1"/>
</dbReference>
<organism evidence="16 17">
    <name type="scientific">Acyrthosiphon pisum</name>
    <name type="common">Pea aphid</name>
    <dbReference type="NCBI Taxonomy" id="7029"/>
    <lineage>
        <taxon>Eukaryota</taxon>
        <taxon>Metazoa</taxon>
        <taxon>Ecdysozoa</taxon>
        <taxon>Arthropoda</taxon>
        <taxon>Hexapoda</taxon>
        <taxon>Insecta</taxon>
        <taxon>Pterygota</taxon>
        <taxon>Neoptera</taxon>
        <taxon>Paraneoptera</taxon>
        <taxon>Hemiptera</taxon>
        <taxon>Sternorrhyncha</taxon>
        <taxon>Aphidomorpha</taxon>
        <taxon>Aphidoidea</taxon>
        <taxon>Aphididae</taxon>
        <taxon>Macrosiphini</taxon>
        <taxon>Acyrthosiphon</taxon>
    </lineage>
</organism>
<evidence type="ECO:0000256" key="13">
    <source>
        <dbReference type="ARBA" id="ARBA00023242"/>
    </source>
</evidence>
<dbReference type="OrthoDB" id="8117402at2759"/>
<feature type="domain" description="C2H2-type" evidence="15">
    <location>
        <begin position="478"/>
        <end position="505"/>
    </location>
</feature>
<name>A0A8R2H9V1_ACYPI</name>
<dbReference type="FunFam" id="3.30.160.60:FF:001228">
    <property type="entry name" value="Zinc finger protein 236"/>
    <property type="match status" value="1"/>
</dbReference>
<feature type="domain" description="C2H2-type" evidence="15">
    <location>
        <begin position="306"/>
        <end position="328"/>
    </location>
</feature>
<keyword evidence="9" id="KW-0832">Ubl conjugation</keyword>
<dbReference type="InterPro" id="IPR013087">
    <property type="entry name" value="Znf_C2H2_type"/>
</dbReference>
<comment type="similarity">
    <text evidence="3">Belongs to the krueppel C2H2-type zinc-finger protein family.</text>
</comment>
<evidence type="ECO:0000256" key="12">
    <source>
        <dbReference type="ARBA" id="ARBA00023163"/>
    </source>
</evidence>
<evidence type="ECO:0000256" key="9">
    <source>
        <dbReference type="ARBA" id="ARBA00022843"/>
    </source>
</evidence>
<dbReference type="EnsemblMetazoa" id="XM_016807492.2">
    <property type="protein sequence ID" value="XP_016662981.1"/>
    <property type="gene ID" value="LOC100161597"/>
</dbReference>
<feature type="domain" description="C2H2-type" evidence="15">
    <location>
        <begin position="222"/>
        <end position="249"/>
    </location>
</feature>
<keyword evidence="8" id="KW-0862">Zinc</keyword>
<evidence type="ECO:0000256" key="3">
    <source>
        <dbReference type="ARBA" id="ARBA00006991"/>
    </source>
</evidence>
<dbReference type="PROSITE" id="PS00028">
    <property type="entry name" value="ZINC_FINGER_C2H2_1"/>
    <property type="match status" value="8"/>
</dbReference>
<dbReference type="PROSITE" id="PS50157">
    <property type="entry name" value="ZINC_FINGER_C2H2_2"/>
    <property type="match status" value="10"/>
</dbReference>
<reference evidence="16" key="2">
    <citation type="submission" date="2022-06" db="UniProtKB">
        <authorList>
            <consortium name="EnsemblMetazoa"/>
        </authorList>
    </citation>
    <scope>IDENTIFICATION</scope>
</reference>
<keyword evidence="10" id="KW-0805">Transcription regulation</keyword>
<keyword evidence="6" id="KW-0677">Repeat</keyword>
<evidence type="ECO:0000256" key="11">
    <source>
        <dbReference type="ARBA" id="ARBA00023125"/>
    </source>
</evidence>
<dbReference type="GO" id="GO:0000981">
    <property type="term" value="F:DNA-binding transcription factor activity, RNA polymerase II-specific"/>
    <property type="evidence" value="ECO:0007669"/>
    <property type="project" value="TreeGrafter"/>
</dbReference>
<proteinExistence type="inferred from homology"/>
<comment type="subcellular location">
    <subcellularLocation>
        <location evidence="2">Nucleus</location>
    </subcellularLocation>
</comment>
<keyword evidence="5" id="KW-0479">Metal-binding</keyword>
<feature type="domain" description="C2H2-type" evidence="15">
    <location>
        <begin position="333"/>
        <end position="362"/>
    </location>
</feature>
<keyword evidence="4" id="KW-1017">Isopeptide bond</keyword>
<evidence type="ECO:0000256" key="6">
    <source>
        <dbReference type="ARBA" id="ARBA00022737"/>
    </source>
</evidence>
<dbReference type="GeneID" id="100161597"/>
<feature type="domain" description="C2H2-type" evidence="15">
    <location>
        <begin position="446"/>
        <end position="477"/>
    </location>
</feature>
<feature type="domain" description="C2H2-type" evidence="15">
    <location>
        <begin position="278"/>
        <end position="305"/>
    </location>
</feature>
<keyword evidence="12" id="KW-0804">Transcription</keyword>
<evidence type="ECO:0000313" key="17">
    <source>
        <dbReference type="Proteomes" id="UP000007819"/>
    </source>
</evidence>
<keyword evidence="7 14" id="KW-0863">Zinc-finger</keyword>
<sequence length="566" mass="63683">MLKRPVVVVVVVVPRYNDSLQPIRLVTDHLTERLNLDSACALPLANSGSAYFEPKPIKPTKKGRPGTGQHIRLAAKKNNQNDVTTMSNNLMFRSMFFMNEEARHFLAPPIQLSTTDGEYFTRKTGNPNLNTHHQQQQQQAVAALVNHDSSSSVEIKPLQPPKARPHGCEECGKTFLMKHHLSTHMRGHTGERPHICPECGKTFALKHCLSTHLLLHSSERPYKCLECNKSFTLKHHLVSHERVHTRDRPFECPECRRRFPQKRHLTTHIKFHSGERPYSCSVCGETFSREEHLVMHSRFHGGTQPFVCPDCGAAFLRKFELVNHERQHGRIPESCPACGKEFLQRRTLLVHVRNCGLNSSTPVHRSPYTATASKACRECGETFASDEGLALHMRLHIGDHSFLSDICSLAATLKQSVQGVSNGIANVQNHHQSQHQTGVVANKKSHYCGDCGRGFTQKHGLQQHHVKYPNATCKDKPFACQKCGKSFMQKNHLVLHERQHMDPPPSRNRNATTSAVQSIQHLQTEQVGLQPTPLHTTILGLQPIRHIQSGSQPQLLRHPSEAHSGS</sequence>
<evidence type="ECO:0000256" key="8">
    <source>
        <dbReference type="ARBA" id="ARBA00022833"/>
    </source>
</evidence>
<evidence type="ECO:0000256" key="14">
    <source>
        <dbReference type="PROSITE-ProRule" id="PRU00042"/>
    </source>
</evidence>
<dbReference type="GO" id="GO:0008270">
    <property type="term" value="F:zinc ion binding"/>
    <property type="evidence" value="ECO:0007669"/>
    <property type="project" value="UniProtKB-KW"/>
</dbReference>
<dbReference type="Pfam" id="PF00096">
    <property type="entry name" value="zf-C2H2"/>
    <property type="match status" value="5"/>
</dbReference>
<evidence type="ECO:0000256" key="5">
    <source>
        <dbReference type="ARBA" id="ARBA00022723"/>
    </source>
</evidence>
<evidence type="ECO:0000256" key="2">
    <source>
        <dbReference type="ARBA" id="ARBA00004123"/>
    </source>
</evidence>
<dbReference type="GO" id="GO:0005634">
    <property type="term" value="C:nucleus"/>
    <property type="evidence" value="ECO:0007669"/>
    <property type="project" value="UniProtKB-SubCell"/>
</dbReference>
<dbReference type="FunFam" id="3.30.160.60:FF:000322">
    <property type="entry name" value="GDNF-inducible zinc finger protein 1"/>
    <property type="match status" value="1"/>
</dbReference>
<dbReference type="GO" id="GO:0000978">
    <property type="term" value="F:RNA polymerase II cis-regulatory region sequence-specific DNA binding"/>
    <property type="evidence" value="ECO:0007669"/>
    <property type="project" value="TreeGrafter"/>
</dbReference>
<dbReference type="AlphaFoldDB" id="A0A8R2H9V1"/>
<keyword evidence="11" id="KW-0238">DNA-binding</keyword>
<feature type="domain" description="C2H2-type" evidence="15">
    <location>
        <begin position="250"/>
        <end position="277"/>
    </location>
</feature>
<dbReference type="Gene3D" id="3.30.160.60">
    <property type="entry name" value="Classic Zinc Finger"/>
    <property type="match status" value="8"/>
</dbReference>
<evidence type="ECO:0000256" key="10">
    <source>
        <dbReference type="ARBA" id="ARBA00023015"/>
    </source>
</evidence>
<protein>
    <recommendedName>
        <fullName evidence="15">C2H2-type domain-containing protein</fullName>
    </recommendedName>
</protein>
<accession>A0A8R2H9V1</accession>
<keyword evidence="13" id="KW-0539">Nucleus</keyword>
<evidence type="ECO:0000259" key="15">
    <source>
        <dbReference type="PROSITE" id="PS50157"/>
    </source>
</evidence>
<dbReference type="PANTHER" id="PTHR23226">
    <property type="entry name" value="ZINC FINGER AND SCAN DOMAIN-CONTAINING"/>
    <property type="match status" value="1"/>
</dbReference>
<dbReference type="FunFam" id="3.30.160.60:FF:002343">
    <property type="entry name" value="Zinc finger protein 33A"/>
    <property type="match status" value="1"/>
</dbReference>
<evidence type="ECO:0000256" key="7">
    <source>
        <dbReference type="ARBA" id="ARBA00022771"/>
    </source>
</evidence>
<feature type="domain" description="C2H2-type" evidence="15">
    <location>
        <begin position="374"/>
        <end position="401"/>
    </location>
</feature>
<dbReference type="SMART" id="SM00355">
    <property type="entry name" value="ZnF_C2H2"/>
    <property type="match status" value="10"/>
</dbReference>
<comment type="function">
    <text evidence="1">May be involved in transcriptional regulation.</text>
</comment>
<feature type="domain" description="C2H2-type" evidence="15">
    <location>
        <begin position="166"/>
        <end position="193"/>
    </location>
</feature>
<evidence type="ECO:0000256" key="1">
    <source>
        <dbReference type="ARBA" id="ARBA00003767"/>
    </source>
</evidence>
<dbReference type="RefSeq" id="XP_016662981.1">
    <property type="nucleotide sequence ID" value="XM_016807492.1"/>
</dbReference>
<keyword evidence="17" id="KW-1185">Reference proteome</keyword>
<dbReference type="SUPFAM" id="SSF57667">
    <property type="entry name" value="beta-beta-alpha zinc fingers"/>
    <property type="match status" value="6"/>
</dbReference>
<dbReference type="PANTHER" id="PTHR23226:SF416">
    <property type="entry name" value="FI01424P"/>
    <property type="match status" value="1"/>
</dbReference>
<evidence type="ECO:0000256" key="4">
    <source>
        <dbReference type="ARBA" id="ARBA00022499"/>
    </source>
</evidence>
<feature type="domain" description="C2H2-type" evidence="15">
    <location>
        <begin position="194"/>
        <end position="221"/>
    </location>
</feature>